<dbReference type="Gene3D" id="3.80.10.10">
    <property type="entry name" value="Ribonuclease Inhibitor"/>
    <property type="match status" value="1"/>
</dbReference>
<protein>
    <submittedName>
        <fullName evidence="1">Uncharacterized protein</fullName>
    </submittedName>
</protein>
<sequence length="636" mass="73541">MSLQFYDLCERLPDEIIHRIFDLIPKSVWGELLRFESPAKALALSKFYRSVYIGNVLIPDNPLEWHYFSLEAFIAFNRKHPSFQWSTITLLQDDFLALIRLLPGVASSAKLFIIETKRDKDFGFVKAHESLSCAFYFIRNREHPWENIFIDHIPFNTIGWKVGNPSWHMIDTFTNLTNLQELEISERRFSFQELESFPKNLRKLLIILDVKYDEEEHKMILNLPNRLRELNLSLLRENVLSEDRPGPVPIWDISHLINLTKLTLVDDRGLRLDGWRLPLSISSLDFSNVPVFNLMGIEDLTTLRDVSIMATGPVDSNWCLFPDSVRIWDVSSDLTSFSPSLRAKEIITFKLTTGSYAMPPTNITLNCDSFELGYYYSPSTFPLSDFYDFSQIHNLTSLLIESSDLVSLSKLKLPYTLQKLHLYGCGDLESLEGLEKLENLRSFGLDGCFETPFIKALVKTIVFPERLVELRLRLGSTKSDWLVDVCNNPEDYCEVQKSSYHHESSFDDILFRRCIRVGDQFHLPNSITKLTIAGDALAIEDTIKLPENLYELDLYDVAGFSHFSNLKLPDTLRILSLPRIFLRRQFEEYKFPSGLSHLKHRGNLVTAQNHDFFDLLHCEGPRSLRQVPHHAAIDFS</sequence>
<evidence type="ECO:0000313" key="2">
    <source>
        <dbReference type="Proteomes" id="UP000002258"/>
    </source>
</evidence>
<keyword evidence="2" id="KW-1185">Reference proteome</keyword>
<accession>A3GFQ0</accession>
<dbReference type="GeneID" id="4851099"/>
<organism evidence="1 2">
    <name type="scientific">Scheffersomyces stipitis (strain ATCC 58785 / CBS 6054 / NBRC 10063 / NRRL Y-11545)</name>
    <name type="common">Yeast</name>
    <name type="synonym">Pichia stipitis</name>
    <dbReference type="NCBI Taxonomy" id="322104"/>
    <lineage>
        <taxon>Eukaryota</taxon>
        <taxon>Fungi</taxon>
        <taxon>Dikarya</taxon>
        <taxon>Ascomycota</taxon>
        <taxon>Saccharomycotina</taxon>
        <taxon>Pichiomycetes</taxon>
        <taxon>Debaryomycetaceae</taxon>
        <taxon>Scheffersomyces</taxon>
    </lineage>
</organism>
<proteinExistence type="predicted"/>
<dbReference type="SUPFAM" id="SSF52058">
    <property type="entry name" value="L domain-like"/>
    <property type="match status" value="1"/>
</dbReference>
<dbReference type="EMBL" id="AAVQ01000001">
    <property type="protein sequence ID" value="EAZ63387.2"/>
    <property type="molecule type" value="Genomic_DNA"/>
</dbReference>
<dbReference type="KEGG" id="pic:PICST_66350"/>
<dbReference type="InterPro" id="IPR032675">
    <property type="entry name" value="LRR_dom_sf"/>
</dbReference>
<comment type="caution">
    <text evidence="1">The sequence shown here is derived from an EMBL/GenBank/DDBJ whole genome shotgun (WGS) entry which is preliminary data.</text>
</comment>
<dbReference type="HOGENOM" id="CLU_459341_0_0_1"/>
<evidence type="ECO:0000313" key="1">
    <source>
        <dbReference type="EMBL" id="EAZ63387.2"/>
    </source>
</evidence>
<dbReference type="InParanoid" id="A3GFQ0"/>
<dbReference type="Proteomes" id="UP000002258">
    <property type="component" value="Chromosome 1"/>
</dbReference>
<name>A3GFQ0_PICST</name>
<gene>
    <name evidence="1" type="ORF">PICST_66350</name>
</gene>
<dbReference type="RefSeq" id="XP_001387410.2">
    <property type="nucleotide sequence ID" value="XM_001387373.1"/>
</dbReference>
<dbReference type="STRING" id="322104.A3GFQ0"/>
<reference evidence="1" key="1">
    <citation type="journal article" date="2007" name="Nat. Biotechnol.">
        <title>Genome sequence of the lignocellulose-bioconverting and xylose-fermenting yeast Pichia stipitis.</title>
        <authorList>
            <person name="Jeffries T.W."/>
            <person name="Grigoriev I.V."/>
            <person name="Grimwood J."/>
            <person name="Laplaza J.M."/>
            <person name="Aerts A."/>
            <person name="Salamov A."/>
            <person name="Schmutz J."/>
            <person name="Lindquist E."/>
            <person name="Dehal P."/>
            <person name="Shapiro H."/>
            <person name="Jin Y.S."/>
            <person name="Passoth V."/>
            <person name="Richardson P.M."/>
        </authorList>
    </citation>
    <scope>NUCLEOTIDE SEQUENCE [LARGE SCALE GENOMIC DNA]</scope>
    <source>
        <strain evidence="1">CBS 6054</strain>
    </source>
</reference>
<dbReference type="AlphaFoldDB" id="A3GFQ0"/>